<name>A0A099JH01_9MICO</name>
<evidence type="ECO:0000313" key="3">
    <source>
        <dbReference type="EMBL" id="KGJ77496.1"/>
    </source>
</evidence>
<dbReference type="RefSeq" id="WP_035836134.1">
    <property type="nucleotide sequence ID" value="NZ_JACHBQ010000001.1"/>
</dbReference>
<evidence type="ECO:0000313" key="5">
    <source>
        <dbReference type="Proteomes" id="UP000029864"/>
    </source>
</evidence>
<feature type="transmembrane region" description="Helical" evidence="1">
    <location>
        <begin position="196"/>
        <end position="220"/>
    </location>
</feature>
<keyword evidence="1" id="KW-0472">Membrane</keyword>
<feature type="transmembrane region" description="Helical" evidence="1">
    <location>
        <begin position="227"/>
        <end position="245"/>
    </location>
</feature>
<keyword evidence="5" id="KW-1185">Reference proteome</keyword>
<feature type="transmembrane region" description="Helical" evidence="1">
    <location>
        <begin position="408"/>
        <end position="431"/>
    </location>
</feature>
<proteinExistence type="predicted"/>
<organism evidence="3 5">
    <name type="scientific">Cryobacterium roopkundense</name>
    <dbReference type="NCBI Taxonomy" id="1001240"/>
    <lineage>
        <taxon>Bacteria</taxon>
        <taxon>Bacillati</taxon>
        <taxon>Actinomycetota</taxon>
        <taxon>Actinomycetes</taxon>
        <taxon>Micrococcales</taxon>
        <taxon>Microbacteriaceae</taxon>
        <taxon>Cryobacterium</taxon>
    </lineage>
</organism>
<dbReference type="Pfam" id="PF19053">
    <property type="entry name" value="EccD"/>
    <property type="match status" value="1"/>
</dbReference>
<gene>
    <name evidence="4" type="ORF">BJ997_003099</name>
    <name evidence="3" type="ORF">GY21_07645</name>
</gene>
<feature type="transmembrane region" description="Helical" evidence="1">
    <location>
        <begin position="165"/>
        <end position="190"/>
    </location>
</feature>
<feature type="transmembrane region" description="Helical" evidence="1">
    <location>
        <begin position="350"/>
        <end position="371"/>
    </location>
</feature>
<feature type="transmembrane region" description="Helical" evidence="1">
    <location>
        <begin position="114"/>
        <end position="132"/>
    </location>
</feature>
<accession>A0A099JH01</accession>
<dbReference type="InterPro" id="IPR024962">
    <property type="entry name" value="YukD-like"/>
</dbReference>
<feature type="transmembrane region" description="Helical" evidence="1">
    <location>
        <begin position="377"/>
        <end position="396"/>
    </location>
</feature>
<dbReference type="STRING" id="1001240.GY21_07645"/>
<dbReference type="eggNOG" id="ENOG502ZCKP">
    <property type="taxonomic scope" value="Bacteria"/>
</dbReference>
<evidence type="ECO:0000259" key="2">
    <source>
        <dbReference type="Pfam" id="PF19053"/>
    </source>
</evidence>
<dbReference type="OrthoDB" id="3326149at2"/>
<protein>
    <recommendedName>
        <fullName evidence="2">EccD-like transmembrane domain-containing protein</fullName>
    </recommendedName>
</protein>
<dbReference type="EMBL" id="JPXF01000025">
    <property type="protein sequence ID" value="KGJ77496.1"/>
    <property type="molecule type" value="Genomic_DNA"/>
</dbReference>
<sequence length="438" mass="45060">MSGFTRLTIVGRTRKAEIVVPNEETIAALIPQLMDLLDEHTGSVARPLTLMRATGQQLDTALTLADQKVAAGELLRLLRVDEAPAPPEVADVTDVVAEARDDRRGLWGLPHRQGVGSVMIGAFTGTAAWLAADAAPGSYLLFGALFLGCVAIAAILGYTTRRWTAIGFTAAAFGLVPATALAVAQTSVWISVPPLAVAVIVGFGLAWLTVGIALGVGLAVRPALRASALALALFALAVLLPLTGISVLETAGIVGVTAAVMCGLLPWYAMNSSGLTGLDDLVIAGRLTHRDVVLTTVNDAYRSLTWSTVAVALPLAGTASLLAVSENGWAIALGAALAVVTALRTRAFPLAVQAIALWGAALVAVVVVAVAHDDGAVSIAALIVLAAITLISVALTPPPHTRARLRRFGNGIEMLAVVSLLPVLLGVFGVYPDLLGTF</sequence>
<feature type="domain" description="EccD-like transmembrane" evidence="2">
    <location>
        <begin position="118"/>
        <end position="432"/>
    </location>
</feature>
<evidence type="ECO:0000313" key="4">
    <source>
        <dbReference type="EMBL" id="MBB5642551.1"/>
    </source>
</evidence>
<dbReference type="Pfam" id="PF08817">
    <property type="entry name" value="YukD"/>
    <property type="match status" value="1"/>
</dbReference>
<feature type="transmembrane region" description="Helical" evidence="1">
    <location>
        <begin position="328"/>
        <end position="343"/>
    </location>
</feature>
<evidence type="ECO:0000313" key="6">
    <source>
        <dbReference type="Proteomes" id="UP000561726"/>
    </source>
</evidence>
<evidence type="ECO:0000256" key="1">
    <source>
        <dbReference type="SAM" id="Phobius"/>
    </source>
</evidence>
<feature type="transmembrane region" description="Helical" evidence="1">
    <location>
        <begin position="138"/>
        <end position="158"/>
    </location>
</feature>
<keyword evidence="1" id="KW-1133">Transmembrane helix</keyword>
<dbReference type="Proteomes" id="UP000561726">
    <property type="component" value="Unassembled WGS sequence"/>
</dbReference>
<dbReference type="InterPro" id="IPR044049">
    <property type="entry name" value="EccD_transm"/>
</dbReference>
<keyword evidence="1" id="KW-0812">Transmembrane</keyword>
<reference evidence="3 5" key="1">
    <citation type="submission" date="2014-08" db="EMBL/GenBank/DDBJ databases">
        <authorList>
            <person name="Sisinthy S."/>
        </authorList>
    </citation>
    <scope>NUCLEOTIDE SEQUENCE [LARGE SCALE GENOMIC DNA]</scope>
    <source>
        <strain evidence="3 5">RuG17</strain>
    </source>
</reference>
<dbReference type="AlphaFoldDB" id="A0A099JH01"/>
<reference evidence="4 6" key="2">
    <citation type="submission" date="2020-08" db="EMBL/GenBank/DDBJ databases">
        <title>Sequencing the genomes of 1000 actinobacteria strains.</title>
        <authorList>
            <person name="Klenk H.-P."/>
        </authorList>
    </citation>
    <scope>NUCLEOTIDE SEQUENCE [LARGE SCALE GENOMIC DNA]</scope>
    <source>
        <strain evidence="4 6">DSM 21065</strain>
    </source>
</reference>
<dbReference type="Proteomes" id="UP000029864">
    <property type="component" value="Unassembled WGS sequence"/>
</dbReference>
<dbReference type="Gene3D" id="3.10.20.90">
    <property type="entry name" value="Phosphatidylinositol 3-kinase Catalytic Subunit, Chain A, domain 1"/>
    <property type="match status" value="1"/>
</dbReference>
<dbReference type="EMBL" id="JACHBQ010000001">
    <property type="protein sequence ID" value="MBB5642551.1"/>
    <property type="molecule type" value="Genomic_DNA"/>
</dbReference>
<comment type="caution">
    <text evidence="3">The sequence shown here is derived from an EMBL/GenBank/DDBJ whole genome shotgun (WGS) entry which is preliminary data.</text>
</comment>